<evidence type="ECO:0000256" key="1">
    <source>
        <dbReference type="SAM" id="Coils"/>
    </source>
</evidence>
<comment type="caution">
    <text evidence="3">The sequence shown here is derived from an EMBL/GenBank/DDBJ whole genome shotgun (WGS) entry which is preliminary data.</text>
</comment>
<dbReference type="Gene3D" id="1.10.287.1490">
    <property type="match status" value="1"/>
</dbReference>
<proteinExistence type="predicted"/>
<feature type="coiled-coil region" evidence="1">
    <location>
        <begin position="238"/>
        <end position="265"/>
    </location>
</feature>
<organism evidence="3 4">
    <name type="scientific">Blastococcus carthaginiensis</name>
    <dbReference type="NCBI Taxonomy" id="3050034"/>
    <lineage>
        <taxon>Bacteria</taxon>
        <taxon>Bacillati</taxon>
        <taxon>Actinomycetota</taxon>
        <taxon>Actinomycetes</taxon>
        <taxon>Geodermatophilales</taxon>
        <taxon>Geodermatophilaceae</taxon>
        <taxon>Blastococcus</taxon>
    </lineage>
</organism>
<evidence type="ECO:0000313" key="3">
    <source>
        <dbReference type="EMBL" id="MDP5182411.1"/>
    </source>
</evidence>
<sequence length="305" mass="35227">MWLRHNAAAAEQRHGATGAAGRESEEHVALTWWIHDWLEAQSLSPKYDRTVGELRPDVHVEIQGRKLAYEVQLSPILLETARRRTESLQHQGYEVLWVTRNVNWVDRLPSVGLRAETEKPHHYATTEVHGVYYSVMEGYLSLDRRTRRLQPGLRRPALATFLRDHLAKTVDWGPVQQAADGLQNGWASMTDWKQHTEWQARRIAELEAKLDEGAGVRSDLRRQLGALDATARGWQRDLVEAQAALDQRTSELDQERAQVAEADQRFLAASRTASEWRHRYEALRKELMSTAFRRWRFKASLKSPK</sequence>
<evidence type="ECO:0000259" key="2">
    <source>
        <dbReference type="Pfam" id="PF06054"/>
    </source>
</evidence>
<protein>
    <submittedName>
        <fullName evidence="3">Competence protein CoiA family protein</fullName>
    </submittedName>
</protein>
<dbReference type="RefSeq" id="WP_305999104.1">
    <property type="nucleotide sequence ID" value="NZ_JASNFN010000005.1"/>
</dbReference>
<name>A0ABT9IA10_9ACTN</name>
<reference evidence="4" key="1">
    <citation type="submission" date="2023-05" db="EMBL/GenBank/DDBJ databases">
        <title>Draft genome of Pseudofrankia sp. BMG5.37.</title>
        <authorList>
            <person name="Gtari M."/>
            <person name="Ghodhbane F."/>
            <person name="Sbissi I."/>
        </authorList>
    </citation>
    <scope>NUCLEOTIDE SEQUENCE [LARGE SCALE GENOMIC DNA]</scope>
    <source>
        <strain evidence="4">BMG 814</strain>
    </source>
</reference>
<dbReference type="InterPro" id="IPR010330">
    <property type="entry name" value="CoiA_nuc"/>
</dbReference>
<dbReference type="Proteomes" id="UP001233673">
    <property type="component" value="Unassembled WGS sequence"/>
</dbReference>
<dbReference type="EMBL" id="JASNFN010000005">
    <property type="protein sequence ID" value="MDP5182411.1"/>
    <property type="molecule type" value="Genomic_DNA"/>
</dbReference>
<evidence type="ECO:0000313" key="4">
    <source>
        <dbReference type="Proteomes" id="UP001233673"/>
    </source>
</evidence>
<feature type="domain" description="Competence protein CoiA nuclease-like" evidence="2">
    <location>
        <begin position="23"/>
        <end position="100"/>
    </location>
</feature>
<dbReference type="Pfam" id="PF06054">
    <property type="entry name" value="CoiA_nuc"/>
    <property type="match status" value="1"/>
</dbReference>
<keyword evidence="4" id="KW-1185">Reference proteome</keyword>
<keyword evidence="1" id="KW-0175">Coiled coil</keyword>
<accession>A0ABT9IA10</accession>
<gene>
    <name evidence="3" type="ORF">QOZ88_07150</name>
</gene>